<dbReference type="Gene3D" id="1.25.40.10">
    <property type="entry name" value="Tetratricopeptide repeat domain"/>
    <property type="match status" value="2"/>
</dbReference>
<dbReference type="SUPFAM" id="SSF48452">
    <property type="entry name" value="TPR-like"/>
    <property type="match status" value="2"/>
</dbReference>
<protein>
    <submittedName>
        <fullName evidence="5">Tetratricopeptide repeat protein</fullName>
    </submittedName>
</protein>
<dbReference type="Proteomes" id="UP000285575">
    <property type="component" value="Unassembled WGS sequence"/>
</dbReference>
<organism evidence="5 6">
    <name type="scientific">Rubrivivax rivuli</name>
    <dbReference type="NCBI Taxonomy" id="1862385"/>
    <lineage>
        <taxon>Bacteria</taxon>
        <taxon>Pseudomonadati</taxon>
        <taxon>Pseudomonadota</taxon>
        <taxon>Betaproteobacteria</taxon>
        <taxon>Burkholderiales</taxon>
        <taxon>Sphaerotilaceae</taxon>
        <taxon>Rubrivivax</taxon>
    </lineage>
</organism>
<dbReference type="OrthoDB" id="9766710at2"/>
<evidence type="ECO:0000313" key="5">
    <source>
        <dbReference type="EMBL" id="RVU47320.1"/>
    </source>
</evidence>
<evidence type="ECO:0000256" key="4">
    <source>
        <dbReference type="SAM" id="SignalP"/>
    </source>
</evidence>
<evidence type="ECO:0000256" key="3">
    <source>
        <dbReference type="SAM" id="MobiDB-lite"/>
    </source>
</evidence>
<dbReference type="InterPro" id="IPR011990">
    <property type="entry name" value="TPR-like_helical_dom_sf"/>
</dbReference>
<keyword evidence="6" id="KW-1185">Reference proteome</keyword>
<dbReference type="InterPro" id="IPR051012">
    <property type="entry name" value="CellSynth/LPSAsmb/PSIAsmb"/>
</dbReference>
<keyword evidence="1" id="KW-0677">Repeat</keyword>
<feature type="region of interest" description="Disordered" evidence="3">
    <location>
        <begin position="342"/>
        <end position="367"/>
    </location>
</feature>
<dbReference type="PANTHER" id="PTHR45586">
    <property type="entry name" value="TPR REPEAT-CONTAINING PROTEIN PA4667"/>
    <property type="match status" value="1"/>
</dbReference>
<dbReference type="InterPro" id="IPR019734">
    <property type="entry name" value="TPR_rpt"/>
</dbReference>
<dbReference type="Pfam" id="PF13432">
    <property type="entry name" value="TPR_16"/>
    <property type="match status" value="1"/>
</dbReference>
<name>A0A437RKK7_9BURK</name>
<dbReference type="PANTHER" id="PTHR45586:SF1">
    <property type="entry name" value="LIPOPOLYSACCHARIDE ASSEMBLY PROTEIN B"/>
    <property type="match status" value="1"/>
</dbReference>
<proteinExistence type="predicted"/>
<evidence type="ECO:0000256" key="2">
    <source>
        <dbReference type="ARBA" id="ARBA00022803"/>
    </source>
</evidence>
<keyword evidence="2" id="KW-0802">TPR repeat</keyword>
<evidence type="ECO:0000313" key="6">
    <source>
        <dbReference type="Proteomes" id="UP000285575"/>
    </source>
</evidence>
<sequence>MGTPMSHLLRRPAALSVRASLLLCSLGMFGPATSFAQGRVAAAPAAESAPAPVVNSAMDDRLFYQLLVGEMALGAGDAGSAYELMLDAARRTRDDGLFRRAADIALRARAGDQALAASRAWRLAKPDSADAARLQLQILLLMNRPEAVAEPLRALLALTPAAERPGLISVLPRFLQRAGDARAVARLTEDALKPYRDVESTRVPVRIALGRAWLEAGEPARALELAREAQALEPSSPGPALLGMELMRGQPAAESLVLDYLKQPQAEPALRLAYVRVLTTAQRYPAAVAQLQTLTQQQPDVAQPYLSLGALQLELKNVNEGEAALRRYVELAQPLAARQAAGAANEPLMARGGDDDGPDDDDTTAAGPAQGLVQAWLMLAQAAEQRRDFAAAEAYLAKIDDPRNALDVQTRRASILARQGKIAQAREIVRSSPERGPDDARAKLMAEAGVLRDVKRWAEAYEVLGMASQRFNTDADILYEQAMMAEKLDRLADMERLLRRVMELKPDNAHAYNALGYSLAERKLRLPEARELIQRALQLAPGDPFITDSLGWVEFQLGNLPEAARLLRLAYGTRPDTEIAAHLGEVLWTMGQRDEARRVLREARSRDAANEVLRETLARLRVDL</sequence>
<accession>A0A437RKK7</accession>
<dbReference type="SMART" id="SM00028">
    <property type="entry name" value="TPR"/>
    <property type="match status" value="6"/>
</dbReference>
<comment type="caution">
    <text evidence="5">The sequence shown here is derived from an EMBL/GenBank/DDBJ whole genome shotgun (WGS) entry which is preliminary data.</text>
</comment>
<keyword evidence="4" id="KW-0732">Signal</keyword>
<feature type="chain" id="PRO_5019524191" evidence="4">
    <location>
        <begin position="37"/>
        <end position="624"/>
    </location>
</feature>
<dbReference type="EMBL" id="SACR01000002">
    <property type="protein sequence ID" value="RVU47320.1"/>
    <property type="molecule type" value="Genomic_DNA"/>
</dbReference>
<feature type="signal peptide" evidence="4">
    <location>
        <begin position="1"/>
        <end position="36"/>
    </location>
</feature>
<reference evidence="5 6" key="1">
    <citation type="submission" date="2019-01" db="EMBL/GenBank/DDBJ databases">
        <authorList>
            <person name="Chen W.-M."/>
        </authorList>
    </citation>
    <scope>NUCLEOTIDE SEQUENCE [LARGE SCALE GENOMIC DNA]</scope>
    <source>
        <strain evidence="5 6">KYPY4</strain>
    </source>
</reference>
<gene>
    <name evidence="5" type="ORF">EOE66_06115</name>
</gene>
<evidence type="ECO:0000256" key="1">
    <source>
        <dbReference type="ARBA" id="ARBA00022737"/>
    </source>
</evidence>
<dbReference type="AlphaFoldDB" id="A0A437RKK7"/>